<evidence type="ECO:0000256" key="4">
    <source>
        <dbReference type="ARBA" id="ARBA00023136"/>
    </source>
</evidence>
<proteinExistence type="predicted"/>
<keyword evidence="7" id="KW-0378">Hydrolase</keyword>
<dbReference type="InterPro" id="IPR022764">
    <property type="entry name" value="Peptidase_S54_rhomboid_dom"/>
</dbReference>
<keyword evidence="4 5" id="KW-0472">Membrane</keyword>
<keyword evidence="8" id="KW-1185">Reference proteome</keyword>
<keyword evidence="7" id="KW-0645">Protease</keyword>
<dbReference type="Pfam" id="PF01694">
    <property type="entry name" value="Rhomboid"/>
    <property type="match status" value="1"/>
</dbReference>
<dbReference type="InterPro" id="IPR035952">
    <property type="entry name" value="Rhomboid-like_sf"/>
</dbReference>
<reference evidence="7 8" key="1">
    <citation type="submission" date="2024-03" db="EMBL/GenBank/DDBJ databases">
        <title>Novel species of the genus Variovorax.</title>
        <authorList>
            <person name="Liu Q."/>
            <person name="Xin Y.-H."/>
        </authorList>
    </citation>
    <scope>NUCLEOTIDE SEQUENCE [LARGE SCALE GENOMIC DNA]</scope>
    <source>
        <strain evidence="7 8">KACC 18501</strain>
    </source>
</reference>
<sequence length="198" mass="21746">MFRMPPVTRALILACVVVYFADSLPGLDLEALMLWPIGSGNFMPWQVLSYAFLHGGPSHLIFNMFGLWMFGSELERVWGPRRQLVFYFASVLGAALMQLLVAAWSGATEPTIGASGGLFGLLLGFAMLFPNRKIVPLIPPIPMPAWLFVLIYGLVELGLGVTGTLNGVAHFAHLGGIVGGWLTLRYWRGQPPFGWGRR</sequence>
<evidence type="ECO:0000256" key="3">
    <source>
        <dbReference type="ARBA" id="ARBA00022989"/>
    </source>
</evidence>
<dbReference type="GO" id="GO:0008233">
    <property type="term" value="F:peptidase activity"/>
    <property type="evidence" value="ECO:0007669"/>
    <property type="project" value="UniProtKB-KW"/>
</dbReference>
<accession>A0ABU8W9N1</accession>
<evidence type="ECO:0000256" key="5">
    <source>
        <dbReference type="SAM" id="Phobius"/>
    </source>
</evidence>
<comment type="subcellular location">
    <subcellularLocation>
        <location evidence="1">Membrane</location>
        <topology evidence="1">Multi-pass membrane protein</topology>
    </subcellularLocation>
</comment>
<feature type="transmembrane region" description="Helical" evidence="5">
    <location>
        <begin position="111"/>
        <end position="129"/>
    </location>
</feature>
<dbReference type="EC" id="3.4.21.-" evidence="7"/>
<evidence type="ECO:0000256" key="2">
    <source>
        <dbReference type="ARBA" id="ARBA00022692"/>
    </source>
</evidence>
<keyword evidence="3 5" id="KW-1133">Transmembrane helix</keyword>
<comment type="caution">
    <text evidence="7">The sequence shown here is derived from an EMBL/GenBank/DDBJ whole genome shotgun (WGS) entry which is preliminary data.</text>
</comment>
<protein>
    <submittedName>
        <fullName evidence="7">Rhomboid family intramembrane serine protease</fullName>
        <ecNumber evidence="7">3.4.21.-</ecNumber>
    </submittedName>
</protein>
<dbReference type="EMBL" id="JBBKZV010000040">
    <property type="protein sequence ID" value="MEJ8826745.1"/>
    <property type="molecule type" value="Genomic_DNA"/>
</dbReference>
<organism evidence="7 8">
    <name type="scientific">Variovorax humicola</name>
    <dbReference type="NCBI Taxonomy" id="1769758"/>
    <lineage>
        <taxon>Bacteria</taxon>
        <taxon>Pseudomonadati</taxon>
        <taxon>Pseudomonadota</taxon>
        <taxon>Betaproteobacteria</taxon>
        <taxon>Burkholderiales</taxon>
        <taxon>Comamonadaceae</taxon>
        <taxon>Variovorax</taxon>
    </lineage>
</organism>
<dbReference type="PANTHER" id="PTHR43066:SF11">
    <property type="entry name" value="PEPTIDASE S54 RHOMBOID DOMAIN-CONTAINING PROTEIN"/>
    <property type="match status" value="1"/>
</dbReference>
<feature type="transmembrane region" description="Helical" evidence="5">
    <location>
        <begin position="47"/>
        <end position="72"/>
    </location>
</feature>
<feature type="transmembrane region" description="Helical" evidence="5">
    <location>
        <begin position="167"/>
        <end position="187"/>
    </location>
</feature>
<dbReference type="PANTHER" id="PTHR43066">
    <property type="entry name" value="RHOMBOID-RELATED PROTEIN"/>
    <property type="match status" value="1"/>
</dbReference>
<dbReference type="GO" id="GO:0006508">
    <property type="term" value="P:proteolysis"/>
    <property type="evidence" value="ECO:0007669"/>
    <property type="project" value="UniProtKB-KW"/>
</dbReference>
<evidence type="ECO:0000259" key="6">
    <source>
        <dbReference type="Pfam" id="PF01694"/>
    </source>
</evidence>
<dbReference type="RefSeq" id="WP_340367781.1">
    <property type="nucleotide sequence ID" value="NZ_JBBKZV010000040.1"/>
</dbReference>
<keyword evidence="2 5" id="KW-0812">Transmembrane</keyword>
<evidence type="ECO:0000313" key="8">
    <source>
        <dbReference type="Proteomes" id="UP001363010"/>
    </source>
</evidence>
<evidence type="ECO:0000256" key="1">
    <source>
        <dbReference type="ARBA" id="ARBA00004141"/>
    </source>
</evidence>
<dbReference type="SUPFAM" id="SSF144091">
    <property type="entry name" value="Rhomboid-like"/>
    <property type="match status" value="1"/>
</dbReference>
<feature type="domain" description="Peptidase S54 rhomboid" evidence="6">
    <location>
        <begin position="43"/>
        <end position="184"/>
    </location>
</feature>
<feature type="transmembrane region" description="Helical" evidence="5">
    <location>
        <begin position="84"/>
        <end position="105"/>
    </location>
</feature>
<evidence type="ECO:0000313" key="7">
    <source>
        <dbReference type="EMBL" id="MEJ8826745.1"/>
    </source>
</evidence>
<name>A0ABU8W9N1_9BURK</name>
<gene>
    <name evidence="7" type="ORF">WKW80_32860</name>
</gene>
<dbReference type="Gene3D" id="1.20.1540.10">
    <property type="entry name" value="Rhomboid-like"/>
    <property type="match status" value="1"/>
</dbReference>
<feature type="transmembrane region" description="Helical" evidence="5">
    <location>
        <begin position="141"/>
        <end position="161"/>
    </location>
</feature>
<dbReference type="Proteomes" id="UP001363010">
    <property type="component" value="Unassembled WGS sequence"/>
</dbReference>